<dbReference type="SUPFAM" id="SSF141130">
    <property type="entry name" value="Acetamidase/Formamidase-like"/>
    <property type="match status" value="1"/>
</dbReference>
<dbReference type="Proteomes" id="UP000319298">
    <property type="component" value="Chromosome"/>
</dbReference>
<gene>
    <name evidence="1" type="ORF">FJN17_25020</name>
    <name evidence="2" type="ORF">HAV00_13985</name>
</gene>
<reference evidence="3 4" key="2">
    <citation type="journal article" date="2020" name="Int. J. Syst. Evol. Microbiol.">
        <title>Description and complete genome sequences of Bradyrhizobium symbiodeficiens sp. nov., a non-symbiotic bacterium associated with legumes native to Canada.</title>
        <authorList>
            <person name="Bromfield E.S.P."/>
            <person name="Cloutier S."/>
            <person name="Nguyen H.D.T."/>
        </authorList>
    </citation>
    <scope>NUCLEOTIDE SEQUENCE [LARGE SCALE GENOMIC DNA]</scope>
    <source>
        <strain evidence="2 4">101S1MB</strain>
        <strain evidence="1 3">65S1MB</strain>
    </source>
</reference>
<evidence type="ECO:0000313" key="4">
    <source>
        <dbReference type="Proteomes" id="UP000500895"/>
    </source>
</evidence>
<accession>A0A6G9A4D1</accession>
<evidence type="ECO:0000313" key="3">
    <source>
        <dbReference type="Proteomes" id="UP000319298"/>
    </source>
</evidence>
<reference evidence="3" key="1">
    <citation type="submission" date="2019-06" db="EMBL/GenBank/DDBJ databases">
        <title>Whole-Genome Sequence of Bradyrhizobium sp. 3 Strain 65S1MB.</title>
        <authorList>
            <person name="Bromfield E.S.P."/>
            <person name="Cloutier S."/>
            <person name="Nguyen H.D.T."/>
        </authorList>
    </citation>
    <scope>NUCLEOTIDE SEQUENCE [LARGE SCALE GENOMIC DNA]</scope>
    <source>
        <strain evidence="3">65S1MB</strain>
    </source>
</reference>
<dbReference type="Gene3D" id="3.10.28.20">
    <property type="entry name" value="Acetamidase/Formamidase-like domains"/>
    <property type="match status" value="1"/>
</dbReference>
<dbReference type="Gene3D" id="2.60.120.580">
    <property type="entry name" value="Acetamidase/Formamidase-like domains"/>
    <property type="match status" value="1"/>
</dbReference>
<dbReference type="GO" id="GO:0016811">
    <property type="term" value="F:hydrolase activity, acting on carbon-nitrogen (but not peptide) bonds, in linear amides"/>
    <property type="evidence" value="ECO:0007669"/>
    <property type="project" value="InterPro"/>
</dbReference>
<keyword evidence="3" id="KW-1185">Reference proteome</keyword>
<reference evidence="2" key="3">
    <citation type="submission" date="2024-02" db="EMBL/GenBank/DDBJ databases">
        <authorList>
            <person name="Bromfield E.S.P."/>
            <person name="Cloutier S."/>
            <person name="Nguyen H.D.T."/>
        </authorList>
    </citation>
    <scope>NUCLEOTIDE SEQUENCE</scope>
    <source>
        <strain evidence="2">101S1MB</strain>
        <strain evidence="1">65S1MB</strain>
    </source>
</reference>
<dbReference type="AlphaFoldDB" id="A0A6G9A4D1"/>
<dbReference type="PANTHER" id="PTHR31891:SF1">
    <property type="entry name" value="FORMAMIDASE C869.04-RELATED"/>
    <property type="match status" value="1"/>
</dbReference>
<dbReference type="Proteomes" id="UP000500895">
    <property type="component" value="Chromosome"/>
</dbReference>
<dbReference type="RefSeq" id="WP_140481435.1">
    <property type="nucleotide sequence ID" value="NZ_CP041090.2"/>
</dbReference>
<evidence type="ECO:0000313" key="1">
    <source>
        <dbReference type="EMBL" id="QDF40570.1"/>
    </source>
</evidence>
<name>A0A6G9A4D1_9BRAD</name>
<dbReference type="EMBL" id="CP041090">
    <property type="protein sequence ID" value="QDF40570.1"/>
    <property type="molecule type" value="Genomic_DNA"/>
</dbReference>
<dbReference type="EMBL" id="CP050066">
    <property type="protein sequence ID" value="QIP07301.1"/>
    <property type="molecule type" value="Genomic_DNA"/>
</dbReference>
<evidence type="ECO:0000313" key="2">
    <source>
        <dbReference type="EMBL" id="QIP07301.1"/>
    </source>
</evidence>
<dbReference type="Pfam" id="PF03069">
    <property type="entry name" value="FmdA_AmdA"/>
    <property type="match status" value="2"/>
</dbReference>
<sequence>MSKRISKAGNIKYALSGDDKFIASVEPGETFVVECAINANDGTIRHLGQQLTEADVTMPFVNGATGPIEVRGAKPGDMLRLEIIDMELDKLGFTALWPGIGMFPDWVRRKEFGIQTRVVEVKDGLVHWNEHLKLPVKPMIGVAGVAPVHGAVLTVDNGTHGGNMDVQEITTGNSIFFRVNKDGAHLFLGDCHAIQGDGECNGMGAIEIAANLTVKVSLAKAPARLNHPRIETATHICTLGCARPLEDAMRIAFEEMVYWMEDDWKIPAAEGYMLLGQIAEARCTQVVNPKYTYICKVERSLLERYHG</sequence>
<dbReference type="InterPro" id="IPR004304">
    <property type="entry name" value="FmdA_AmdA"/>
</dbReference>
<organism evidence="2 4">
    <name type="scientific">Bradyrhizobium symbiodeficiens</name>
    <dbReference type="NCBI Taxonomy" id="1404367"/>
    <lineage>
        <taxon>Bacteria</taxon>
        <taxon>Pseudomonadati</taxon>
        <taxon>Pseudomonadota</taxon>
        <taxon>Alphaproteobacteria</taxon>
        <taxon>Hyphomicrobiales</taxon>
        <taxon>Nitrobacteraceae</taxon>
        <taxon>Bradyrhizobium</taxon>
    </lineage>
</organism>
<dbReference type="PANTHER" id="PTHR31891">
    <property type="entry name" value="FORMAMIDASE C869.04-RELATED"/>
    <property type="match status" value="1"/>
</dbReference>
<proteinExistence type="predicted"/>
<protein>
    <submittedName>
        <fullName evidence="2">Acetamidase/formamidase family protein</fullName>
    </submittedName>
</protein>
<dbReference type="Gene3D" id="2.40.10.120">
    <property type="match status" value="1"/>
</dbReference>